<keyword evidence="3" id="KW-0131">Cell cycle</keyword>
<dbReference type="InterPro" id="IPR033010">
    <property type="entry name" value="Cdc20/Fizzy"/>
</dbReference>
<evidence type="ECO:0000313" key="4">
    <source>
        <dbReference type="EMBL" id="GJS58208.1"/>
    </source>
</evidence>
<dbReference type="PANTHER" id="PTHR19918">
    <property type="entry name" value="CELL DIVISION CYCLE 20 CDC20 FIZZY -RELATED"/>
    <property type="match status" value="1"/>
</dbReference>
<dbReference type="SUPFAM" id="SSF48256">
    <property type="entry name" value="Citrate synthase"/>
    <property type="match status" value="1"/>
</dbReference>
<dbReference type="PANTHER" id="PTHR19918:SF1">
    <property type="entry name" value="FIZZY-RELATED PROTEIN HOMOLOG"/>
    <property type="match status" value="1"/>
</dbReference>
<dbReference type="Proteomes" id="UP001151760">
    <property type="component" value="Unassembled WGS sequence"/>
</dbReference>
<keyword evidence="2" id="KW-0677">Repeat</keyword>
<protein>
    <submittedName>
        <fullName evidence="4">Citrate synthase, mitochondrial</fullName>
    </submittedName>
</protein>
<evidence type="ECO:0000256" key="3">
    <source>
        <dbReference type="ARBA" id="ARBA00023306"/>
    </source>
</evidence>
<keyword evidence="5" id="KW-1185">Reference proteome</keyword>
<comment type="caution">
    <text evidence="4">The sequence shown here is derived from an EMBL/GenBank/DDBJ whole genome shotgun (WGS) entry which is preliminary data.</text>
</comment>
<reference evidence="4" key="2">
    <citation type="submission" date="2022-01" db="EMBL/GenBank/DDBJ databases">
        <authorList>
            <person name="Yamashiro T."/>
            <person name="Shiraishi A."/>
            <person name="Satake H."/>
            <person name="Nakayama K."/>
        </authorList>
    </citation>
    <scope>NUCLEOTIDE SEQUENCE</scope>
</reference>
<dbReference type="EMBL" id="BQNB010009063">
    <property type="protein sequence ID" value="GJS58208.1"/>
    <property type="molecule type" value="Genomic_DNA"/>
</dbReference>
<name>A0ABQ4WZI7_9ASTR</name>
<reference evidence="4" key="1">
    <citation type="journal article" date="2022" name="Int. J. Mol. Sci.">
        <title>Draft Genome of Tanacetum Coccineum: Genomic Comparison of Closely Related Tanacetum-Family Plants.</title>
        <authorList>
            <person name="Yamashiro T."/>
            <person name="Shiraishi A."/>
            <person name="Nakayama K."/>
            <person name="Satake H."/>
        </authorList>
    </citation>
    <scope>NUCLEOTIDE SEQUENCE</scope>
</reference>
<evidence type="ECO:0000256" key="1">
    <source>
        <dbReference type="ARBA" id="ARBA00022574"/>
    </source>
</evidence>
<dbReference type="InterPro" id="IPR015943">
    <property type="entry name" value="WD40/YVTN_repeat-like_dom_sf"/>
</dbReference>
<dbReference type="Gene3D" id="2.130.10.10">
    <property type="entry name" value="YVTN repeat-like/Quinoprotein amine dehydrogenase"/>
    <property type="match status" value="1"/>
</dbReference>
<organism evidence="4 5">
    <name type="scientific">Tanacetum coccineum</name>
    <dbReference type="NCBI Taxonomy" id="301880"/>
    <lineage>
        <taxon>Eukaryota</taxon>
        <taxon>Viridiplantae</taxon>
        <taxon>Streptophyta</taxon>
        <taxon>Embryophyta</taxon>
        <taxon>Tracheophyta</taxon>
        <taxon>Spermatophyta</taxon>
        <taxon>Magnoliopsida</taxon>
        <taxon>eudicotyledons</taxon>
        <taxon>Gunneridae</taxon>
        <taxon>Pentapetalae</taxon>
        <taxon>asterids</taxon>
        <taxon>campanulids</taxon>
        <taxon>Asterales</taxon>
        <taxon>Asteraceae</taxon>
        <taxon>Asteroideae</taxon>
        <taxon>Anthemideae</taxon>
        <taxon>Anthemidinae</taxon>
        <taxon>Tanacetum</taxon>
    </lineage>
</organism>
<evidence type="ECO:0000313" key="5">
    <source>
        <dbReference type="Proteomes" id="UP001151760"/>
    </source>
</evidence>
<accession>A0ABQ4WZI7</accession>
<dbReference type="InterPro" id="IPR036969">
    <property type="entry name" value="Citrate_synthase_sf"/>
</dbReference>
<gene>
    <name evidence="4" type="ORF">Tco_0652992</name>
</gene>
<sequence>MAEIGCNWARIGPSKSSQSLSIAHKWAVPCESEFIDSQRVWAEYALKRQEAVTEQAFNAERLGDTLLPGMKLKINFRSGHRWSLSSWASDQLPTPGSFSLTVDPNGTGQLIILGHGNIHWTSGIWQNGHFEKSDPRWYIPGLDDRLKKSNSEYVKDQLGNIIVDMVLGGLRGMTRLLWKTSLLNPDEVLPAAKPGGEPLPEGLLWLLLTVKVLDAPAFQEDFYLNLVDLSSHNVLAVGLENCVYLSNACNSNEVVCGLKWSYDNREIASGGNDNMLPTHSVLSVVMDAVSEVGGTQHMPDISIIPTASTGTVIGDRQQQFYNYHKSASDSIYDVRSPVSKHEHTGHVLRASEGSIDAPADQNLRPTGRMHGNLMGSVYFDALS</sequence>
<evidence type="ECO:0000256" key="2">
    <source>
        <dbReference type="ARBA" id="ARBA00022737"/>
    </source>
</evidence>
<keyword evidence="1" id="KW-0853">WD repeat</keyword>
<proteinExistence type="predicted"/>